<sequence length="352" mass="37180">MQPLAPGPLALLDTTEGFARRKKDALWSVGSLLVVSAAILTVGLAATTRTENVTMGGYYPGIILGFGAFLGITGLNLVENRKQMEPRPLTAGRCQFFASEVGYVPDAHQTEVTCHSSSGACPLKVKSSSCYCCELYRCQRAPSHLLRVRGRALLPGCAAPVPAALGLRGAERAGCAPGCPHGSCPGSLQGHGPPVPAGLRPLCSTSDPLRPCPADPGLRGLLPGTCGPPHLLDLPSASPGRPSVTQGKPGRSHHGRRSPPTALVRWDTNGSSVGRRGAPRPPLPQSGYRVAERGAWGRWRHAWQTSPDLSTFQAFAACGPGVCRCPDREPFLTRVWVPRKFASEAWPGAWGL</sequence>
<evidence type="ECO:0000256" key="3">
    <source>
        <dbReference type="ARBA" id="ARBA00022692"/>
    </source>
</evidence>
<evidence type="ECO:0000256" key="7">
    <source>
        <dbReference type="SAM" id="Phobius"/>
    </source>
</evidence>
<dbReference type="PANTHER" id="PTHR33721">
    <property type="entry name" value="TRANSMEMBRANE PROTEIN 255B-LIKE"/>
    <property type="match status" value="1"/>
</dbReference>
<evidence type="ECO:0000256" key="5">
    <source>
        <dbReference type="ARBA" id="ARBA00023136"/>
    </source>
</evidence>
<name>A0A8U0NQM0_MUSPF</name>
<organism evidence="8 9">
    <name type="scientific">Mustela putorius furo</name>
    <name type="common">European domestic ferret</name>
    <name type="synonym">Mustela furo</name>
    <dbReference type="NCBI Taxonomy" id="9669"/>
    <lineage>
        <taxon>Eukaryota</taxon>
        <taxon>Metazoa</taxon>
        <taxon>Chordata</taxon>
        <taxon>Craniata</taxon>
        <taxon>Vertebrata</taxon>
        <taxon>Euteleostomi</taxon>
        <taxon>Mammalia</taxon>
        <taxon>Eutheria</taxon>
        <taxon>Laurasiatheria</taxon>
        <taxon>Carnivora</taxon>
        <taxon>Caniformia</taxon>
        <taxon>Musteloidea</taxon>
        <taxon>Mustelidae</taxon>
        <taxon>Mustelinae</taxon>
        <taxon>Mustela</taxon>
    </lineage>
</organism>
<feature type="region of interest" description="Disordered" evidence="6">
    <location>
        <begin position="229"/>
        <end position="288"/>
    </location>
</feature>
<dbReference type="CTD" id="348013"/>
<accession>A0A8U0NQM0</accession>
<evidence type="ECO:0000256" key="2">
    <source>
        <dbReference type="ARBA" id="ARBA00007903"/>
    </source>
</evidence>
<evidence type="ECO:0000256" key="6">
    <source>
        <dbReference type="SAM" id="MobiDB-lite"/>
    </source>
</evidence>
<reference evidence="9" key="1">
    <citation type="submission" date="2025-08" db="UniProtKB">
        <authorList>
            <consortium name="RefSeq"/>
        </authorList>
    </citation>
    <scope>IDENTIFICATION</scope>
    <source>
        <tissue evidence="9">Brain</tissue>
    </source>
</reference>
<dbReference type="GO" id="GO:0016020">
    <property type="term" value="C:membrane"/>
    <property type="evidence" value="ECO:0007669"/>
    <property type="project" value="UniProtKB-SubCell"/>
</dbReference>
<keyword evidence="8" id="KW-1185">Reference proteome</keyword>
<keyword evidence="4 7" id="KW-1133">Transmembrane helix</keyword>
<feature type="transmembrane region" description="Helical" evidence="7">
    <location>
        <begin position="58"/>
        <end position="78"/>
    </location>
</feature>
<dbReference type="RefSeq" id="XP_012908470.1">
    <property type="nucleotide sequence ID" value="XM_013053016.2"/>
</dbReference>
<keyword evidence="3 7" id="KW-0812">Transmembrane</keyword>
<comment type="subcellular location">
    <subcellularLocation>
        <location evidence="1">Membrane</location>
        <topology evidence="1">Multi-pass membrane protein</topology>
    </subcellularLocation>
</comment>
<dbReference type="OrthoDB" id="10034004at2759"/>
<evidence type="ECO:0000256" key="1">
    <source>
        <dbReference type="ARBA" id="ARBA00004141"/>
    </source>
</evidence>
<keyword evidence="5 7" id="KW-0472">Membrane</keyword>
<protein>
    <submittedName>
        <fullName evidence="9">Transmembrane protein 255B isoform X1</fullName>
    </submittedName>
</protein>
<dbReference type="Proteomes" id="UP000000715">
    <property type="component" value="Unplaced"/>
</dbReference>
<feature type="transmembrane region" description="Helical" evidence="7">
    <location>
        <begin position="25"/>
        <end position="46"/>
    </location>
</feature>
<dbReference type="PANTHER" id="PTHR33721:SF3">
    <property type="entry name" value="TRANSMEMBRANE PROTEIN 255B"/>
    <property type="match status" value="1"/>
</dbReference>
<dbReference type="AlphaFoldDB" id="A0A8U0NQM0"/>
<dbReference type="InterPro" id="IPR028014">
    <property type="entry name" value="TMEM255"/>
</dbReference>
<evidence type="ECO:0000313" key="8">
    <source>
        <dbReference type="Proteomes" id="UP000000715"/>
    </source>
</evidence>
<gene>
    <name evidence="9" type="primary">TMEM255B</name>
</gene>
<evidence type="ECO:0000256" key="4">
    <source>
        <dbReference type="ARBA" id="ARBA00022989"/>
    </source>
</evidence>
<proteinExistence type="inferred from homology"/>
<dbReference type="Pfam" id="PF14967">
    <property type="entry name" value="FAM70"/>
    <property type="match status" value="2"/>
</dbReference>
<evidence type="ECO:0000313" key="9">
    <source>
        <dbReference type="RefSeq" id="XP_012908470.1"/>
    </source>
</evidence>
<comment type="similarity">
    <text evidence="2">Belongs to the TMEM255 family.</text>
</comment>
<dbReference type="GeneID" id="101687299"/>